<dbReference type="GO" id="GO:0004565">
    <property type="term" value="F:beta-galactosidase activity"/>
    <property type="evidence" value="ECO:0007669"/>
    <property type="project" value="UniProtKB-EC"/>
</dbReference>
<keyword evidence="16" id="KW-1185">Reference proteome</keyword>
<keyword evidence="4 11" id="KW-0479">Metal-binding</keyword>
<feature type="active site" description="Proton donor" evidence="9">
    <location>
        <position position="181"/>
    </location>
</feature>
<dbReference type="Proteomes" id="UP000290253">
    <property type="component" value="Unassembled WGS sequence"/>
</dbReference>
<evidence type="ECO:0000256" key="4">
    <source>
        <dbReference type="ARBA" id="ARBA00022723"/>
    </source>
</evidence>
<organism evidence="15 16">
    <name type="scientific">Silvibacterium dinghuense</name>
    <dbReference type="NCBI Taxonomy" id="1560006"/>
    <lineage>
        <taxon>Bacteria</taxon>
        <taxon>Pseudomonadati</taxon>
        <taxon>Acidobacteriota</taxon>
        <taxon>Terriglobia</taxon>
        <taxon>Terriglobales</taxon>
        <taxon>Acidobacteriaceae</taxon>
        <taxon>Silvibacterium</taxon>
    </lineage>
</organism>
<feature type="binding site" evidence="11">
    <location>
        <position position="190"/>
    </location>
    <ligand>
        <name>Zn(2+)</name>
        <dbReference type="ChEBI" id="CHEBI:29105"/>
    </ligand>
</feature>
<feature type="domain" description="Beta-galactosidase trimerisation" evidence="13">
    <location>
        <begin position="442"/>
        <end position="645"/>
    </location>
</feature>
<dbReference type="EC" id="3.2.1.23" evidence="3 8"/>
<dbReference type="PIRSF" id="PIRSF001084">
    <property type="entry name" value="B-galactosidase"/>
    <property type="match status" value="1"/>
</dbReference>
<feature type="binding site" evidence="11">
    <location>
        <position position="146"/>
    </location>
    <ligand>
        <name>Zn(2+)</name>
        <dbReference type="ChEBI" id="CHEBI:29105"/>
    </ligand>
</feature>
<dbReference type="GO" id="GO:0009341">
    <property type="term" value="C:beta-galactosidase complex"/>
    <property type="evidence" value="ECO:0007669"/>
    <property type="project" value="InterPro"/>
</dbReference>
<gene>
    <name evidence="15" type="ORF">ESZ00_12305</name>
</gene>
<dbReference type="CDD" id="cd03143">
    <property type="entry name" value="A4_beta-galactosidase_middle_domain"/>
    <property type="match status" value="1"/>
</dbReference>
<reference evidence="15 16" key="1">
    <citation type="journal article" date="2016" name="Int. J. Syst. Evol. Microbiol.">
        <title>Acidipila dinghuensis sp. nov., an acidobacterium isolated from forest soil.</title>
        <authorList>
            <person name="Jiang Y.W."/>
            <person name="Wang J."/>
            <person name="Chen M.H."/>
            <person name="Lv Y.Y."/>
            <person name="Qiu L.H."/>
        </authorList>
    </citation>
    <scope>NUCLEOTIDE SEQUENCE [LARGE SCALE GENOMIC DNA]</scope>
    <source>
        <strain evidence="15 16">DHOF10</strain>
    </source>
</reference>
<dbReference type="InterPro" id="IPR017853">
    <property type="entry name" value="GH"/>
</dbReference>
<evidence type="ECO:0000256" key="6">
    <source>
        <dbReference type="ARBA" id="ARBA00022833"/>
    </source>
</evidence>
<keyword evidence="7 8" id="KW-0326">Glycosidase</keyword>
<evidence type="ECO:0000259" key="12">
    <source>
        <dbReference type="Pfam" id="PF02449"/>
    </source>
</evidence>
<evidence type="ECO:0000256" key="9">
    <source>
        <dbReference type="PIRSR" id="PIRSR001084-1"/>
    </source>
</evidence>
<feature type="binding site" evidence="10">
    <location>
        <position position="180"/>
    </location>
    <ligand>
        <name>substrate</name>
    </ligand>
</feature>
<keyword evidence="5 8" id="KW-0378">Hydrolase</keyword>
<dbReference type="InterPro" id="IPR013739">
    <property type="entry name" value="Beta_galactosidase_C"/>
</dbReference>
<feature type="active site" description="Nucleophile" evidence="9">
    <location>
        <position position="350"/>
    </location>
</feature>
<dbReference type="Pfam" id="PF02449">
    <property type="entry name" value="Glyco_hydro_42"/>
    <property type="match status" value="1"/>
</dbReference>
<dbReference type="AlphaFoldDB" id="A0A4Q1SE21"/>
<dbReference type="Gene3D" id="3.40.50.880">
    <property type="match status" value="1"/>
</dbReference>
<sequence>MNRREFLAAGSAGAVTFFSAHHLAALSAAAPATSPIVPPMLFGVDYYPDQTPEHLWEEDAAAMAAAGVTNVRIAEFAWGLMEPSEGTYDFRWLDRAVSILHAHNIGCILGTPSAAPPPWLTQKYPEVLMVNDKGVTLAPGTRRFTCPTNATYRRLSVNIATEMAKHFASTPGVIGWQIDNELTLGDSARCYCRWCREGFQQWLRKRYPSLEAINQAWGTVFWSNTYTDFSQIPVPLPSGAPPNPGFALDYYRYQSDANASFLDEQLTVLRRLCPQHFMTTNNAGLVDNLNLRDLYRNLDFASADNYPSFFAIILADSGTSLPPEAIAALAALGHDSARGLKDGKPFFIMEEQSGKAGQPFFTPQPEPGQLRLWSYQAVAHGAFGINYFRWDTAVFGAEEYWHGLLRHDRSHSPGFDEIVQTIRELKTLGPEALHASCDAGLGLLYDLSSDWALGFQPGQPKLKYLGELTSWYGSLAAAGRGVDILDGTEDLSRYKAVFAPLSYIVSAQQAERIRAYVQGGGLFFSGVRLGVKDEHSRMVETPLPGLLRDVMGVELEDYQPIYTETQNVKFSGPLTAPDAPVHLWADILEPKTAEVLATYTGGAYAGRAAITANRFGQGHAVYLGAHLEAPELARVLMTLLTAHGIPRAFDAPRGVEITSRSVGQNSWTYFLNHAPQPQQVPLAMSYQDAFDSTSVSGSFSLPGYGVRVLRSTPRNG</sequence>
<evidence type="ECO:0000256" key="11">
    <source>
        <dbReference type="PIRSR" id="PIRSR001084-3"/>
    </source>
</evidence>
<evidence type="ECO:0000313" key="15">
    <source>
        <dbReference type="EMBL" id="RXS95357.1"/>
    </source>
</evidence>
<keyword evidence="6 11" id="KW-0862">Zinc</keyword>
<dbReference type="GO" id="GO:0006012">
    <property type="term" value="P:galactose metabolic process"/>
    <property type="evidence" value="ECO:0007669"/>
    <property type="project" value="InterPro"/>
</dbReference>
<evidence type="ECO:0000256" key="8">
    <source>
        <dbReference type="PIRNR" id="PIRNR001084"/>
    </source>
</evidence>
<feature type="domain" description="Beta-galactosidase C-terminal" evidence="14">
    <location>
        <begin position="654"/>
        <end position="710"/>
    </location>
</feature>
<feature type="binding site" evidence="11">
    <location>
        <position position="192"/>
    </location>
    <ligand>
        <name>Zn(2+)</name>
        <dbReference type="ChEBI" id="CHEBI:29105"/>
    </ligand>
</feature>
<dbReference type="PANTHER" id="PTHR36447">
    <property type="entry name" value="BETA-GALACTOSIDASE GANA"/>
    <property type="match status" value="1"/>
</dbReference>
<evidence type="ECO:0000313" key="16">
    <source>
        <dbReference type="Proteomes" id="UP000290253"/>
    </source>
</evidence>
<comment type="caution">
    <text evidence="15">The sequence shown here is derived from an EMBL/GenBank/DDBJ whole genome shotgun (WGS) entry which is preliminary data.</text>
</comment>
<dbReference type="Pfam" id="PF08533">
    <property type="entry name" value="Glyco_hydro_42C"/>
    <property type="match status" value="1"/>
</dbReference>
<feature type="domain" description="Glycoside hydrolase family 42 N-terminal" evidence="12">
    <location>
        <begin position="45"/>
        <end position="428"/>
    </location>
</feature>
<dbReference type="PANTHER" id="PTHR36447:SF2">
    <property type="entry name" value="BETA-GALACTOSIDASE YESZ"/>
    <property type="match status" value="1"/>
</dbReference>
<dbReference type="OrthoDB" id="9800974at2"/>
<dbReference type="EMBL" id="SDMK01000002">
    <property type="protein sequence ID" value="RXS95357.1"/>
    <property type="molecule type" value="Genomic_DNA"/>
</dbReference>
<protein>
    <recommendedName>
        <fullName evidence="3 8">Beta-galactosidase</fullName>
        <shortName evidence="8">Beta-gal</shortName>
        <ecNumber evidence="3 8">3.2.1.23</ecNumber>
    </recommendedName>
</protein>
<evidence type="ECO:0000256" key="3">
    <source>
        <dbReference type="ARBA" id="ARBA00012756"/>
    </source>
</evidence>
<feature type="binding site" evidence="11">
    <location>
        <position position="195"/>
    </location>
    <ligand>
        <name>Zn(2+)</name>
        <dbReference type="ChEBI" id="CHEBI:29105"/>
    </ligand>
</feature>
<evidence type="ECO:0000256" key="2">
    <source>
        <dbReference type="ARBA" id="ARBA00005940"/>
    </source>
</evidence>
<comment type="similarity">
    <text evidence="2 8">Belongs to the glycosyl hydrolase 42 family.</text>
</comment>
<dbReference type="InterPro" id="IPR013738">
    <property type="entry name" value="Beta_galactosidase_Trimer"/>
</dbReference>
<dbReference type="InterPro" id="IPR003476">
    <property type="entry name" value="Glyco_hydro_42"/>
</dbReference>
<evidence type="ECO:0000256" key="10">
    <source>
        <dbReference type="PIRSR" id="PIRSR001084-2"/>
    </source>
</evidence>
<proteinExistence type="inferred from homology"/>
<dbReference type="RefSeq" id="WP_129208554.1">
    <property type="nucleotide sequence ID" value="NZ_BMGU01000004.1"/>
</dbReference>
<dbReference type="InterPro" id="IPR013529">
    <property type="entry name" value="Glyco_hydro_42_N"/>
</dbReference>
<evidence type="ECO:0000259" key="13">
    <source>
        <dbReference type="Pfam" id="PF08532"/>
    </source>
</evidence>
<feature type="binding site" evidence="10">
    <location>
        <position position="142"/>
    </location>
    <ligand>
        <name>substrate</name>
    </ligand>
</feature>
<evidence type="ECO:0000256" key="7">
    <source>
        <dbReference type="ARBA" id="ARBA00023295"/>
    </source>
</evidence>
<dbReference type="Gene3D" id="3.20.20.80">
    <property type="entry name" value="Glycosidases"/>
    <property type="match status" value="1"/>
</dbReference>
<dbReference type="Pfam" id="PF08532">
    <property type="entry name" value="Glyco_hydro_42M"/>
    <property type="match status" value="1"/>
</dbReference>
<dbReference type="SUPFAM" id="SSF51445">
    <property type="entry name" value="(Trans)glycosidases"/>
    <property type="match status" value="1"/>
</dbReference>
<accession>A0A4Q1SE21</accession>
<dbReference type="SUPFAM" id="SSF52317">
    <property type="entry name" value="Class I glutamine amidotransferase-like"/>
    <property type="match status" value="1"/>
</dbReference>
<evidence type="ECO:0000259" key="14">
    <source>
        <dbReference type="Pfam" id="PF08533"/>
    </source>
</evidence>
<evidence type="ECO:0000256" key="5">
    <source>
        <dbReference type="ARBA" id="ARBA00022801"/>
    </source>
</evidence>
<dbReference type="Gene3D" id="2.60.40.1180">
    <property type="entry name" value="Golgi alpha-mannosidase II"/>
    <property type="match status" value="1"/>
</dbReference>
<dbReference type="GO" id="GO:0046872">
    <property type="term" value="F:metal ion binding"/>
    <property type="evidence" value="ECO:0007669"/>
    <property type="project" value="UniProtKB-KW"/>
</dbReference>
<comment type="catalytic activity">
    <reaction evidence="1 8">
        <text>Hydrolysis of terminal non-reducing beta-D-galactose residues in beta-D-galactosides.</text>
        <dbReference type="EC" id="3.2.1.23"/>
    </reaction>
</comment>
<evidence type="ECO:0000256" key="1">
    <source>
        <dbReference type="ARBA" id="ARBA00001412"/>
    </source>
</evidence>
<dbReference type="InterPro" id="IPR013780">
    <property type="entry name" value="Glyco_hydro_b"/>
</dbReference>
<dbReference type="InterPro" id="IPR029062">
    <property type="entry name" value="Class_I_gatase-like"/>
</dbReference>
<name>A0A4Q1SE21_9BACT</name>